<evidence type="ECO:0000313" key="3">
    <source>
        <dbReference type="Proteomes" id="UP000188354"/>
    </source>
</evidence>
<feature type="domain" description="Agenet" evidence="1">
    <location>
        <begin position="90"/>
        <end position="146"/>
    </location>
</feature>
<dbReference type="SMART" id="SM00743">
    <property type="entry name" value="Agenet"/>
    <property type="match status" value="4"/>
</dbReference>
<dbReference type="PANTHER" id="PTHR31917">
    <property type="entry name" value="AGENET DOMAIN-CONTAINING PROTEIN-RELATED"/>
    <property type="match status" value="1"/>
</dbReference>
<name>A0A4P1RBC0_LUPAN</name>
<reference evidence="2 3" key="1">
    <citation type="journal article" date="2017" name="Plant Biotechnol. J.">
        <title>A comprehensive draft genome sequence for lupin (Lupinus angustifolius), an emerging health food: insights into plant-microbe interactions and legume evolution.</title>
        <authorList>
            <person name="Hane J.K."/>
            <person name="Ming Y."/>
            <person name="Kamphuis L.G."/>
            <person name="Nelson M.N."/>
            <person name="Garg G."/>
            <person name="Atkins C.A."/>
            <person name="Bayer P.E."/>
            <person name="Bravo A."/>
            <person name="Bringans S."/>
            <person name="Cannon S."/>
            <person name="Edwards D."/>
            <person name="Foley R."/>
            <person name="Gao L.L."/>
            <person name="Harrison M.J."/>
            <person name="Huang W."/>
            <person name="Hurgobin B."/>
            <person name="Li S."/>
            <person name="Liu C.W."/>
            <person name="McGrath A."/>
            <person name="Morahan G."/>
            <person name="Murray J."/>
            <person name="Weller J."/>
            <person name="Jian J."/>
            <person name="Singh K.B."/>
        </authorList>
    </citation>
    <scope>NUCLEOTIDE SEQUENCE</scope>
    <source>
        <strain evidence="3">cv. Tanjil</strain>
        <tissue evidence="2">Whole plant</tissue>
    </source>
</reference>
<feature type="domain" description="Agenet" evidence="1">
    <location>
        <begin position="220"/>
        <end position="288"/>
    </location>
</feature>
<dbReference type="InterPro" id="IPR014002">
    <property type="entry name" value="Agenet_dom_plant"/>
</dbReference>
<dbReference type="STRING" id="3871.A0A4P1RBC0"/>
<dbReference type="Pfam" id="PF05641">
    <property type="entry name" value="Agenet"/>
    <property type="match status" value="3"/>
</dbReference>
<evidence type="ECO:0000313" key="2">
    <source>
        <dbReference type="EMBL" id="OIW07080.1"/>
    </source>
</evidence>
<dbReference type="AlphaFoldDB" id="A0A4P1RBC0"/>
<proteinExistence type="predicted"/>
<accession>A0A4P1RBC0</accession>
<gene>
    <name evidence="2" type="ORF">TanjilG_02714</name>
</gene>
<evidence type="ECO:0000259" key="1">
    <source>
        <dbReference type="SMART" id="SM00743"/>
    </source>
</evidence>
<dbReference type="CDD" id="cd20406">
    <property type="entry name" value="Tudor_Agenet_AtDUF_rpt2_4"/>
    <property type="match status" value="2"/>
</dbReference>
<organism evidence="2 3">
    <name type="scientific">Lupinus angustifolius</name>
    <name type="common">Narrow-leaved blue lupine</name>
    <dbReference type="NCBI Taxonomy" id="3871"/>
    <lineage>
        <taxon>Eukaryota</taxon>
        <taxon>Viridiplantae</taxon>
        <taxon>Streptophyta</taxon>
        <taxon>Embryophyta</taxon>
        <taxon>Tracheophyta</taxon>
        <taxon>Spermatophyta</taxon>
        <taxon>Magnoliopsida</taxon>
        <taxon>eudicotyledons</taxon>
        <taxon>Gunneridae</taxon>
        <taxon>Pentapetalae</taxon>
        <taxon>rosids</taxon>
        <taxon>fabids</taxon>
        <taxon>Fabales</taxon>
        <taxon>Fabaceae</taxon>
        <taxon>Papilionoideae</taxon>
        <taxon>50 kb inversion clade</taxon>
        <taxon>genistoids sensu lato</taxon>
        <taxon>core genistoids</taxon>
        <taxon>Genisteae</taxon>
        <taxon>Lupinus</taxon>
    </lineage>
</organism>
<dbReference type="Gramene" id="OIW07080">
    <property type="protein sequence ID" value="OIW07080"/>
    <property type="gene ID" value="TanjilG_02714"/>
</dbReference>
<sequence length="449" mass="50267">MAPKSKAAKTSAASSPATAPFKAGFAVEISSDDHGFRGSWFTGKIIRRVANNRFLIEYDNLMEDDSGSKRLREVLNLHQLRPILPTETGREFKFGDEVDAYHNDGWWEGHITEECGDGRFAVYFRVSREQIVFQKEELRLHREWFHEVWVPPFEQQQQQQQEPEEVLTPALKSAETVTPAVKSAETVTPAVKSAETVTRAVKSAQTVTPNVKSVKIVTEERFSVGTPVEVSSDEEGFQGAWFSATVVQVIGKGKFLVEYQSLLADDGSQLLREEVDTHHIRPHPPQTVDGHFSLLEEVDAFHNDGWWVGMVSKFHDNSRYVVYFRNSSEELEFQHSQLRKHQDWIDGKWTVASKESGLCLSPSVADHPLGPATDHRLGKLLPPQLANQTRAPPRADSSFCSSTYGVLVPVSSCCSPPKGRFLRVTHPSAAKNTTSCPTCMCKACRQRSS</sequence>
<protein>
    <recommendedName>
        <fullName evidence="1">Agenet domain-containing protein</fullName>
    </recommendedName>
</protein>
<dbReference type="InterPro" id="IPR008395">
    <property type="entry name" value="Agenet-like_dom"/>
</dbReference>
<feature type="domain" description="Agenet" evidence="1">
    <location>
        <begin position="290"/>
        <end position="346"/>
    </location>
</feature>
<dbReference type="PANTHER" id="PTHR31917:SF147">
    <property type="entry name" value="AGENET DOMAIN-CONTAINING PROTEIN"/>
    <property type="match status" value="1"/>
</dbReference>
<dbReference type="Proteomes" id="UP000188354">
    <property type="component" value="Chromosome LG08"/>
</dbReference>
<dbReference type="CDD" id="cd20405">
    <property type="entry name" value="Tudor_Agenet_AtDUF_rpt1_3"/>
    <property type="match status" value="2"/>
</dbReference>
<dbReference type="EMBL" id="CM007368">
    <property type="protein sequence ID" value="OIW07080.1"/>
    <property type="molecule type" value="Genomic_DNA"/>
</dbReference>
<dbReference type="Gene3D" id="2.30.30.140">
    <property type="match status" value="1"/>
</dbReference>
<keyword evidence="3" id="KW-1185">Reference proteome</keyword>
<feature type="domain" description="Agenet" evidence="1">
    <location>
        <begin position="19"/>
        <end position="88"/>
    </location>
</feature>